<feature type="transmembrane region" description="Helical" evidence="4">
    <location>
        <begin position="163"/>
        <end position="193"/>
    </location>
</feature>
<dbReference type="InterPro" id="IPR052346">
    <property type="entry name" value="O-mannosyl-transferase_TMTC"/>
</dbReference>
<keyword evidence="4" id="KW-1133">Transmembrane helix</keyword>
<dbReference type="Pfam" id="PF13181">
    <property type="entry name" value="TPR_8"/>
    <property type="match status" value="2"/>
</dbReference>
<evidence type="ECO:0000256" key="4">
    <source>
        <dbReference type="SAM" id="Phobius"/>
    </source>
</evidence>
<dbReference type="InterPro" id="IPR011990">
    <property type="entry name" value="TPR-like_helical_dom_sf"/>
</dbReference>
<dbReference type="Gene3D" id="1.25.40.10">
    <property type="entry name" value="Tetratricopeptide repeat domain"/>
    <property type="match status" value="3"/>
</dbReference>
<protein>
    <submittedName>
        <fullName evidence="5">Uncharacterized protein</fullName>
    </submittedName>
</protein>
<evidence type="ECO:0000256" key="3">
    <source>
        <dbReference type="PROSITE-ProRule" id="PRU00339"/>
    </source>
</evidence>
<feature type="transmembrane region" description="Helical" evidence="4">
    <location>
        <begin position="375"/>
        <end position="393"/>
    </location>
</feature>
<dbReference type="GO" id="GO:0000030">
    <property type="term" value="F:mannosyltransferase activity"/>
    <property type="evidence" value="ECO:0007669"/>
    <property type="project" value="TreeGrafter"/>
</dbReference>
<feature type="transmembrane region" description="Helical" evidence="4">
    <location>
        <begin position="135"/>
        <end position="156"/>
    </location>
</feature>
<dbReference type="EMBL" id="AQRA01000006">
    <property type="protein sequence ID" value="EZH72943.1"/>
    <property type="molecule type" value="Genomic_DNA"/>
</dbReference>
<organism evidence="5 6">
    <name type="scientific">Aquimarina atlantica</name>
    <dbReference type="NCBI Taxonomy" id="1317122"/>
    <lineage>
        <taxon>Bacteria</taxon>
        <taxon>Pseudomonadati</taxon>
        <taxon>Bacteroidota</taxon>
        <taxon>Flavobacteriia</taxon>
        <taxon>Flavobacteriales</taxon>
        <taxon>Flavobacteriaceae</taxon>
        <taxon>Aquimarina</taxon>
    </lineage>
</organism>
<feature type="repeat" description="TPR" evidence="3">
    <location>
        <begin position="417"/>
        <end position="450"/>
    </location>
</feature>
<evidence type="ECO:0000256" key="2">
    <source>
        <dbReference type="ARBA" id="ARBA00022803"/>
    </source>
</evidence>
<feature type="repeat" description="TPR" evidence="3">
    <location>
        <begin position="582"/>
        <end position="615"/>
    </location>
</feature>
<feature type="transmembrane region" description="Helical" evidence="4">
    <location>
        <begin position="345"/>
        <end position="363"/>
    </location>
</feature>
<dbReference type="Proteomes" id="UP000023541">
    <property type="component" value="Unassembled WGS sequence"/>
</dbReference>
<feature type="transmembrane region" description="Helical" evidence="4">
    <location>
        <begin position="312"/>
        <end position="333"/>
    </location>
</feature>
<feature type="transmembrane region" description="Helical" evidence="4">
    <location>
        <begin position="110"/>
        <end position="129"/>
    </location>
</feature>
<evidence type="ECO:0000313" key="6">
    <source>
        <dbReference type="Proteomes" id="UP000023541"/>
    </source>
</evidence>
<evidence type="ECO:0000256" key="1">
    <source>
        <dbReference type="ARBA" id="ARBA00022737"/>
    </source>
</evidence>
<feature type="transmembrane region" description="Helical" evidence="4">
    <location>
        <begin position="213"/>
        <end position="232"/>
    </location>
</feature>
<reference evidence="5 6" key="1">
    <citation type="submission" date="2014-04" db="EMBL/GenBank/DDBJ databases">
        <title>Aquimarina sp. 22II-S11-z7 Genome Sequencing.</title>
        <authorList>
            <person name="Lai Q."/>
        </authorList>
    </citation>
    <scope>NUCLEOTIDE SEQUENCE [LARGE SCALE GENOMIC DNA]</scope>
    <source>
        <strain evidence="5 6">22II-S11-z7</strain>
    </source>
</reference>
<keyword evidence="4" id="KW-0472">Membrane</keyword>
<feature type="transmembrane region" description="Helical" evidence="4">
    <location>
        <begin position="77"/>
        <end position="98"/>
    </location>
</feature>
<dbReference type="STRING" id="1317122.ATO12_18150"/>
<dbReference type="AlphaFoldDB" id="A0A023BSY9"/>
<evidence type="ECO:0000313" key="5">
    <source>
        <dbReference type="EMBL" id="EZH72943.1"/>
    </source>
</evidence>
<keyword evidence="4" id="KW-0812">Transmembrane</keyword>
<proteinExistence type="predicted"/>
<dbReference type="PROSITE" id="PS50005">
    <property type="entry name" value="TPR"/>
    <property type="match status" value="4"/>
</dbReference>
<dbReference type="Pfam" id="PF00515">
    <property type="entry name" value="TPR_1"/>
    <property type="match status" value="1"/>
</dbReference>
<gene>
    <name evidence="5" type="ORF">ATO12_18150</name>
</gene>
<dbReference type="InterPro" id="IPR019734">
    <property type="entry name" value="TPR_rpt"/>
</dbReference>
<sequence length="761" mass="88373">MIIITTITYLNHFDNSFHFDDIHTIVENPNIRSLKNIPTFFTDGTTISSLPQNQTYRPVVTTSLAFDYWLGGGYDLLYFHLTSFILFLIQGILIFLFVKKIIDISFENKYNFYVAAGITLWYMVHPVMAETVNYIIARSDLQSTFFVLLAFVLYQYSAFSKKYYLYLIPILIGTLAKPTAIMFAPLFFCYVLLFEENISFLSLFSKKLTPSILRVIKVVLPVIIFCLVLYIFHNSMTPDSFKTGSSDIYNYLITQPYVILYYFGSMILPIHLSADTDWVALETIWSFKFIIGALFVIILIIIAFYTSKTKKYIPISFGIAWFFIALAPTSSIIPLAEVMNDHRMFFPYVGLIISLGWSIKLLIDFIQRKYPFNTSYIPIIISSFLVIYAFGTYQRNKVWHDDESLWKDVTIKSPKNARGLMNYGITKMEKGEYDSAETHFKKALVIKPYYPFLHINLGILFNLKGNKTIAEEHFKKAIQYGGNYFNSWFYYGRFLWGEARNQESIEKLSKSLELSPYHIETRRLLMENYLELEEWDALNRLAHGTLQIEKDNKEAQVFLRASIQKISKLDIEEREIANAPSLEKYLNLSFKYYQNKQYQKCIETAEKALELKPTSFEAYNNICIANNLLGKYDLAIDACSKALDIKPDFDLAKNNLNDIFKRKNLINELKVLISEEPNETNYLNLSLQYFNYGLFENCIKTSKEGIIKHPTSDKLYNNLCAAYNSLKKWSKAVEVGKKGLEINPNNQLLRNNYNWAVKNGK</sequence>
<dbReference type="PANTHER" id="PTHR44227">
    <property type="match status" value="1"/>
</dbReference>
<feature type="transmembrane region" description="Helical" evidence="4">
    <location>
        <begin position="252"/>
        <end position="272"/>
    </location>
</feature>
<dbReference type="GO" id="GO:0035269">
    <property type="term" value="P:protein O-linked glycosylation via mannose"/>
    <property type="evidence" value="ECO:0007669"/>
    <property type="project" value="TreeGrafter"/>
</dbReference>
<name>A0A023BSY9_9FLAO</name>
<comment type="caution">
    <text evidence="5">The sequence shown here is derived from an EMBL/GenBank/DDBJ whole genome shotgun (WGS) entry which is preliminary data.</text>
</comment>
<keyword evidence="1" id="KW-0677">Repeat</keyword>
<feature type="repeat" description="TPR" evidence="3">
    <location>
        <begin position="713"/>
        <end position="746"/>
    </location>
</feature>
<dbReference type="SMART" id="SM00028">
    <property type="entry name" value="TPR"/>
    <property type="match status" value="6"/>
</dbReference>
<accession>A0A023BSY9</accession>
<dbReference type="GO" id="GO:0030968">
    <property type="term" value="P:endoplasmic reticulum unfolded protein response"/>
    <property type="evidence" value="ECO:0007669"/>
    <property type="project" value="TreeGrafter"/>
</dbReference>
<keyword evidence="2 3" id="KW-0802">TPR repeat</keyword>
<dbReference type="eggNOG" id="COG0457">
    <property type="taxonomic scope" value="Bacteria"/>
</dbReference>
<feature type="transmembrane region" description="Helical" evidence="4">
    <location>
        <begin position="284"/>
        <end position="305"/>
    </location>
</feature>
<keyword evidence="6" id="KW-1185">Reference proteome</keyword>
<feature type="repeat" description="TPR" evidence="3">
    <location>
        <begin position="616"/>
        <end position="649"/>
    </location>
</feature>
<dbReference type="SUPFAM" id="SSF48452">
    <property type="entry name" value="TPR-like"/>
    <property type="match status" value="2"/>
</dbReference>
<dbReference type="PANTHER" id="PTHR44227:SF3">
    <property type="entry name" value="PROTEIN O-MANNOSYL-TRANSFERASE TMTC4"/>
    <property type="match status" value="1"/>
</dbReference>